<feature type="compositionally biased region" description="Pro residues" evidence="1">
    <location>
        <begin position="70"/>
        <end position="93"/>
    </location>
</feature>
<gene>
    <name evidence="2" type="ORF">HJG63_010415</name>
</gene>
<sequence>MKMVQKGKAPGNFLFTGPGATGISCQVPPTTGTLRSVGRARMEIPGWGIPVGVVPGQGTPPKEDCLGLPGPAPPQESSPLPSTQPAPPCPPTPASRSNKGLWASVGVSMGYRAVGGTSMQIICISHNFYRS</sequence>
<protein>
    <submittedName>
        <fullName evidence="2">Uncharacterized protein</fullName>
    </submittedName>
</protein>
<name>A0A7J8JH52_ROUAE</name>
<evidence type="ECO:0000313" key="2">
    <source>
        <dbReference type="EMBL" id="KAF6496187.1"/>
    </source>
</evidence>
<feature type="region of interest" description="Disordered" evidence="1">
    <location>
        <begin position="52"/>
        <end position="99"/>
    </location>
</feature>
<proteinExistence type="predicted"/>
<dbReference type="Proteomes" id="UP000593571">
    <property type="component" value="Unassembled WGS sequence"/>
</dbReference>
<evidence type="ECO:0000256" key="1">
    <source>
        <dbReference type="SAM" id="MobiDB-lite"/>
    </source>
</evidence>
<dbReference type="EMBL" id="JACASE010000002">
    <property type="protein sequence ID" value="KAF6496187.1"/>
    <property type="molecule type" value="Genomic_DNA"/>
</dbReference>
<accession>A0A7J8JH52</accession>
<keyword evidence="3" id="KW-1185">Reference proteome</keyword>
<reference evidence="2 3" key="1">
    <citation type="journal article" date="2020" name="Nature">
        <title>Six reference-quality genomes reveal evolution of bat adaptations.</title>
        <authorList>
            <person name="Jebb D."/>
            <person name="Huang Z."/>
            <person name="Pippel M."/>
            <person name="Hughes G.M."/>
            <person name="Lavrichenko K."/>
            <person name="Devanna P."/>
            <person name="Winkler S."/>
            <person name="Jermiin L.S."/>
            <person name="Skirmuntt E.C."/>
            <person name="Katzourakis A."/>
            <person name="Burkitt-Gray L."/>
            <person name="Ray D.A."/>
            <person name="Sullivan K.A.M."/>
            <person name="Roscito J.G."/>
            <person name="Kirilenko B.M."/>
            <person name="Davalos L.M."/>
            <person name="Corthals A.P."/>
            <person name="Power M.L."/>
            <person name="Jones G."/>
            <person name="Ransome R.D."/>
            <person name="Dechmann D.K.N."/>
            <person name="Locatelli A.G."/>
            <person name="Puechmaille S.J."/>
            <person name="Fedrigo O."/>
            <person name="Jarvis E.D."/>
            <person name="Hiller M."/>
            <person name="Vernes S.C."/>
            <person name="Myers E.W."/>
            <person name="Teeling E.C."/>
        </authorList>
    </citation>
    <scope>NUCLEOTIDE SEQUENCE [LARGE SCALE GENOMIC DNA]</scope>
    <source>
        <strain evidence="2">MRouAeg1</strain>
        <tissue evidence="2">Muscle</tissue>
    </source>
</reference>
<comment type="caution">
    <text evidence="2">The sequence shown here is derived from an EMBL/GenBank/DDBJ whole genome shotgun (WGS) entry which is preliminary data.</text>
</comment>
<dbReference type="PROSITE" id="PS51257">
    <property type="entry name" value="PROKAR_LIPOPROTEIN"/>
    <property type="match status" value="1"/>
</dbReference>
<evidence type="ECO:0000313" key="3">
    <source>
        <dbReference type="Proteomes" id="UP000593571"/>
    </source>
</evidence>
<dbReference type="AlphaFoldDB" id="A0A7J8JH52"/>
<organism evidence="2 3">
    <name type="scientific">Rousettus aegyptiacus</name>
    <name type="common">Egyptian fruit bat</name>
    <name type="synonym">Pteropus aegyptiacus</name>
    <dbReference type="NCBI Taxonomy" id="9407"/>
    <lineage>
        <taxon>Eukaryota</taxon>
        <taxon>Metazoa</taxon>
        <taxon>Chordata</taxon>
        <taxon>Craniata</taxon>
        <taxon>Vertebrata</taxon>
        <taxon>Euteleostomi</taxon>
        <taxon>Mammalia</taxon>
        <taxon>Eutheria</taxon>
        <taxon>Laurasiatheria</taxon>
        <taxon>Chiroptera</taxon>
        <taxon>Yinpterochiroptera</taxon>
        <taxon>Pteropodoidea</taxon>
        <taxon>Pteropodidae</taxon>
        <taxon>Rousettinae</taxon>
        <taxon>Rousettus</taxon>
    </lineage>
</organism>